<dbReference type="GO" id="GO:0036498">
    <property type="term" value="P:IRE1-mediated unfolded protein response"/>
    <property type="evidence" value="ECO:0007669"/>
    <property type="project" value="TreeGrafter"/>
</dbReference>
<dbReference type="SMART" id="SM00220">
    <property type="entry name" value="S_TKc"/>
    <property type="match status" value="1"/>
</dbReference>
<dbReference type="PROSITE" id="PS50011">
    <property type="entry name" value="PROTEIN_KINASE_DOM"/>
    <property type="match status" value="1"/>
</dbReference>
<dbReference type="PANTHER" id="PTHR13954">
    <property type="entry name" value="IRE1-RELATED"/>
    <property type="match status" value="1"/>
</dbReference>
<organism evidence="2 3">
    <name type="scientific">Orchesella cincta</name>
    <name type="common">Springtail</name>
    <name type="synonym">Podura cincta</name>
    <dbReference type="NCBI Taxonomy" id="48709"/>
    <lineage>
        <taxon>Eukaryota</taxon>
        <taxon>Metazoa</taxon>
        <taxon>Ecdysozoa</taxon>
        <taxon>Arthropoda</taxon>
        <taxon>Hexapoda</taxon>
        <taxon>Collembola</taxon>
        <taxon>Entomobryomorpha</taxon>
        <taxon>Entomobryoidea</taxon>
        <taxon>Orchesellidae</taxon>
        <taxon>Orchesellinae</taxon>
        <taxon>Orchesella</taxon>
    </lineage>
</organism>
<sequence>MAFTVGLEWLHEHSIVHRDLKPENILIVGRTKRVKISDFGLSRKVLDGKGFVSSVEAGTEGWVAPEVLEQIISNIEEKYIFTFASDQFALGCLYYYVITDGKHPFGDAVSRAGNILSGRCMIDPEAVSHGCVQILIFIDLMLFKDPKARPSCSALLSCPLFWLTDRRHMFLQEMLASDIEILKEAVGIPFSDEALQFKSCLKRSTIITVSSHRLAKLFEVLKTGPFSKIKI</sequence>
<dbReference type="GO" id="GO:0004521">
    <property type="term" value="F:RNA endonuclease activity"/>
    <property type="evidence" value="ECO:0007669"/>
    <property type="project" value="InterPro"/>
</dbReference>
<dbReference type="Proteomes" id="UP000094527">
    <property type="component" value="Unassembled WGS sequence"/>
</dbReference>
<dbReference type="GO" id="GO:0005524">
    <property type="term" value="F:ATP binding"/>
    <property type="evidence" value="ECO:0007669"/>
    <property type="project" value="InterPro"/>
</dbReference>
<evidence type="ECO:0000313" key="3">
    <source>
        <dbReference type="Proteomes" id="UP000094527"/>
    </source>
</evidence>
<dbReference type="OrthoDB" id="6334171at2759"/>
<comment type="caution">
    <text evidence="2">The sequence shown here is derived from an EMBL/GenBank/DDBJ whole genome shotgun (WGS) entry which is preliminary data.</text>
</comment>
<reference evidence="2 3" key="1">
    <citation type="journal article" date="2016" name="Genome Biol. Evol.">
        <title>Gene Family Evolution Reflects Adaptation to Soil Environmental Stressors in the Genome of the Collembolan Orchesella cincta.</title>
        <authorList>
            <person name="Faddeeva-Vakhrusheva A."/>
            <person name="Derks M.F."/>
            <person name="Anvar S.Y."/>
            <person name="Agamennone V."/>
            <person name="Suring W."/>
            <person name="Smit S."/>
            <person name="van Straalen N.M."/>
            <person name="Roelofs D."/>
        </authorList>
    </citation>
    <scope>NUCLEOTIDE SEQUENCE [LARGE SCALE GENOMIC DNA]</scope>
    <source>
        <tissue evidence="2">Mixed pool</tissue>
    </source>
</reference>
<keyword evidence="2" id="KW-0418">Kinase</keyword>
<dbReference type="GO" id="GO:0004674">
    <property type="term" value="F:protein serine/threonine kinase activity"/>
    <property type="evidence" value="ECO:0007669"/>
    <property type="project" value="InterPro"/>
</dbReference>
<keyword evidence="3" id="KW-1185">Reference proteome</keyword>
<proteinExistence type="predicted"/>
<dbReference type="GO" id="GO:0070059">
    <property type="term" value="P:intrinsic apoptotic signaling pathway in response to endoplasmic reticulum stress"/>
    <property type="evidence" value="ECO:0007669"/>
    <property type="project" value="TreeGrafter"/>
</dbReference>
<protein>
    <submittedName>
        <fullName evidence="2">Serine/threonine-protein kinase/endoribonuclease IRE1</fullName>
    </submittedName>
</protein>
<gene>
    <name evidence="2" type="ORF">Ocin01_19159</name>
</gene>
<dbReference type="InterPro" id="IPR011009">
    <property type="entry name" value="Kinase-like_dom_sf"/>
</dbReference>
<name>A0A1D2M3H5_ORCCI</name>
<keyword evidence="2" id="KW-0808">Transferase</keyword>
<dbReference type="STRING" id="48709.A0A1D2M3H5"/>
<evidence type="ECO:0000259" key="1">
    <source>
        <dbReference type="PROSITE" id="PS50011"/>
    </source>
</evidence>
<dbReference type="PROSITE" id="PS00108">
    <property type="entry name" value="PROTEIN_KINASE_ST"/>
    <property type="match status" value="1"/>
</dbReference>
<dbReference type="SUPFAM" id="SSF56112">
    <property type="entry name" value="Protein kinase-like (PK-like)"/>
    <property type="match status" value="1"/>
</dbReference>
<dbReference type="Gene3D" id="1.10.510.10">
    <property type="entry name" value="Transferase(Phosphotransferase) domain 1"/>
    <property type="match status" value="1"/>
</dbReference>
<evidence type="ECO:0000313" key="2">
    <source>
        <dbReference type="EMBL" id="ODM87523.1"/>
    </source>
</evidence>
<dbReference type="InterPro" id="IPR000719">
    <property type="entry name" value="Prot_kinase_dom"/>
</dbReference>
<dbReference type="GO" id="GO:0051082">
    <property type="term" value="F:unfolded protein binding"/>
    <property type="evidence" value="ECO:0007669"/>
    <property type="project" value="TreeGrafter"/>
</dbReference>
<dbReference type="Pfam" id="PF00069">
    <property type="entry name" value="Pkinase"/>
    <property type="match status" value="1"/>
</dbReference>
<dbReference type="PANTHER" id="PTHR13954:SF6">
    <property type="entry name" value="NON-SPECIFIC SERINE_THREONINE PROTEIN KINASE"/>
    <property type="match status" value="1"/>
</dbReference>
<accession>A0A1D2M3H5</accession>
<dbReference type="EMBL" id="LJIJ01005111">
    <property type="protein sequence ID" value="ODM87523.1"/>
    <property type="molecule type" value="Genomic_DNA"/>
</dbReference>
<dbReference type="InterPro" id="IPR045133">
    <property type="entry name" value="IRE1/2-like"/>
</dbReference>
<dbReference type="GO" id="GO:1990604">
    <property type="term" value="C:IRE1-TRAF2-ASK1 complex"/>
    <property type="evidence" value="ECO:0007669"/>
    <property type="project" value="TreeGrafter"/>
</dbReference>
<dbReference type="InterPro" id="IPR008271">
    <property type="entry name" value="Ser/Thr_kinase_AS"/>
</dbReference>
<dbReference type="AlphaFoldDB" id="A0A1D2M3H5"/>
<feature type="domain" description="Protein kinase" evidence="1">
    <location>
        <begin position="1"/>
        <end position="171"/>
    </location>
</feature>